<keyword evidence="4" id="KW-0808">Transferase</keyword>
<proteinExistence type="predicted"/>
<dbReference type="NCBIfam" id="TIGR00097">
    <property type="entry name" value="HMP-P_kinase"/>
    <property type="match status" value="1"/>
</dbReference>
<dbReference type="EMBL" id="VWSJ01000004">
    <property type="protein sequence ID" value="MSN95900.1"/>
    <property type="molecule type" value="Genomic_DNA"/>
</dbReference>
<evidence type="ECO:0000256" key="2">
    <source>
        <dbReference type="ARBA" id="ARBA00012135"/>
    </source>
</evidence>
<evidence type="ECO:0000259" key="3">
    <source>
        <dbReference type="Pfam" id="PF08543"/>
    </source>
</evidence>
<keyword evidence="4" id="KW-0418">Kinase</keyword>
<accession>A0A6L5WFN7</accession>
<dbReference type="AlphaFoldDB" id="A0A6L5WFN7"/>
<dbReference type="UniPathway" id="UPA00060">
    <property type="reaction ID" value="UER00138"/>
</dbReference>
<comment type="caution">
    <text evidence="4">The sequence shown here is derived from an EMBL/GenBank/DDBJ whole genome shotgun (WGS) entry which is preliminary data.</text>
</comment>
<evidence type="ECO:0000313" key="5">
    <source>
        <dbReference type="Proteomes" id="UP000476338"/>
    </source>
</evidence>
<evidence type="ECO:0000256" key="1">
    <source>
        <dbReference type="ARBA" id="ARBA00004948"/>
    </source>
</evidence>
<feature type="domain" description="Pyridoxamine kinase/Phosphomethylpyrimidine kinase" evidence="3">
    <location>
        <begin position="11"/>
        <end position="239"/>
    </location>
</feature>
<comment type="pathway">
    <text evidence="1">Cofactor biosynthesis; thiamine diphosphate biosynthesis.</text>
</comment>
<dbReference type="EC" id="2.7.1.49" evidence="2"/>
<dbReference type="CDD" id="cd01169">
    <property type="entry name" value="HMPP_kinase"/>
    <property type="match status" value="1"/>
</dbReference>
<evidence type="ECO:0000313" key="4">
    <source>
        <dbReference type="EMBL" id="MSN95900.1"/>
    </source>
</evidence>
<dbReference type="Gene3D" id="3.40.1190.20">
    <property type="match status" value="1"/>
</dbReference>
<reference evidence="4 5" key="2">
    <citation type="submission" date="2020-03" db="EMBL/GenBank/DDBJ databases">
        <title>Campylobacter portucalensis sp. nov., a new species of Campylobacter isolated from the reproductive tract of bulls.</title>
        <authorList>
            <person name="Silva M.F."/>
            <person name="Pereira G."/>
            <person name="Carneiro C."/>
            <person name="Hemphill A."/>
            <person name="Mateus L."/>
            <person name="Lopes-Da-Costa L."/>
            <person name="Silva E."/>
        </authorList>
    </citation>
    <scope>NUCLEOTIDE SEQUENCE [LARGE SCALE GENOMIC DNA]</scope>
    <source>
        <strain evidence="4 5">FMV-PI01</strain>
    </source>
</reference>
<gene>
    <name evidence="4" type="primary">thiD</name>
    <name evidence="4" type="ORF">F1B92_01600</name>
</gene>
<dbReference type="GO" id="GO:0008972">
    <property type="term" value="F:phosphomethylpyrimidine kinase activity"/>
    <property type="evidence" value="ECO:0007669"/>
    <property type="project" value="InterPro"/>
</dbReference>
<dbReference type="Pfam" id="PF08543">
    <property type="entry name" value="Phos_pyr_kin"/>
    <property type="match status" value="1"/>
</dbReference>
<dbReference type="Proteomes" id="UP000476338">
    <property type="component" value="Unassembled WGS sequence"/>
</dbReference>
<dbReference type="RefSeq" id="WP_326833064.1">
    <property type="nucleotide sequence ID" value="NZ_VWSJ01000004.1"/>
</dbReference>
<dbReference type="GO" id="GO:0009228">
    <property type="term" value="P:thiamine biosynthetic process"/>
    <property type="evidence" value="ECO:0007669"/>
    <property type="project" value="InterPro"/>
</dbReference>
<dbReference type="PANTHER" id="PTHR20858">
    <property type="entry name" value="PHOSPHOMETHYLPYRIMIDINE KINASE"/>
    <property type="match status" value="1"/>
</dbReference>
<keyword evidence="5" id="KW-1185">Reference proteome</keyword>
<dbReference type="InterPro" id="IPR004399">
    <property type="entry name" value="HMP/HMP-P_kinase_dom"/>
</dbReference>
<dbReference type="SUPFAM" id="SSF53613">
    <property type="entry name" value="Ribokinase-like"/>
    <property type="match status" value="1"/>
</dbReference>
<dbReference type="InterPro" id="IPR029056">
    <property type="entry name" value="Ribokinase-like"/>
</dbReference>
<protein>
    <recommendedName>
        <fullName evidence="2">hydroxymethylpyrimidine kinase</fullName>
        <ecNumber evidence="2">2.7.1.49</ecNumber>
    </recommendedName>
</protein>
<dbReference type="PANTHER" id="PTHR20858:SF17">
    <property type="entry name" value="HYDROXYMETHYLPYRIMIDINE_PHOSPHOMETHYLPYRIMIDINE KINASE THI20-RELATED"/>
    <property type="match status" value="1"/>
</dbReference>
<dbReference type="GO" id="GO:0008902">
    <property type="term" value="F:hydroxymethylpyrimidine kinase activity"/>
    <property type="evidence" value="ECO:0007669"/>
    <property type="project" value="UniProtKB-EC"/>
</dbReference>
<dbReference type="GO" id="GO:0009229">
    <property type="term" value="P:thiamine diphosphate biosynthetic process"/>
    <property type="evidence" value="ECO:0007669"/>
    <property type="project" value="UniProtKB-UniPathway"/>
</dbReference>
<reference evidence="4 5" key="1">
    <citation type="submission" date="2019-09" db="EMBL/GenBank/DDBJ databases">
        <authorList>
            <person name="Silva M."/>
            <person name="Pereira G."/>
            <person name="Lopes-Da-Costa L."/>
            <person name="Silva E."/>
        </authorList>
    </citation>
    <scope>NUCLEOTIDE SEQUENCE [LARGE SCALE GENOMIC DNA]</scope>
    <source>
        <strain evidence="4 5">FMV-PI01</strain>
    </source>
</reference>
<name>A0A6L5WFN7_9BACT</name>
<dbReference type="InterPro" id="IPR013749">
    <property type="entry name" value="PM/HMP-P_kinase-1"/>
</dbReference>
<organism evidence="4 5">
    <name type="scientific">Campylobacter portucalensis</name>
    <dbReference type="NCBI Taxonomy" id="2608384"/>
    <lineage>
        <taxon>Bacteria</taxon>
        <taxon>Pseudomonadati</taxon>
        <taxon>Campylobacterota</taxon>
        <taxon>Epsilonproteobacteria</taxon>
        <taxon>Campylobacterales</taxon>
        <taxon>Campylobacteraceae</taxon>
        <taxon>Campylobacter</taxon>
    </lineage>
</organism>
<dbReference type="GO" id="GO:0005829">
    <property type="term" value="C:cytosol"/>
    <property type="evidence" value="ECO:0007669"/>
    <property type="project" value="TreeGrafter"/>
</dbReference>
<sequence length="246" mass="26779">MKVVLSIAGSDSSGGAGIQADIKTAEYFGVFCATAVTALTAQNTCGVNEIYEVDEKFIEAQLKSIISDFEISAIKIGMLSNKKIIDVVSEFLSKINCQVVLDPVFISKAGSPLMSNENINYLKKLFKFATILTPNLYEAKSLFGDDLEILAPCDVVVKNIKKSNFSIDKIYYKNGLIKEFKSKFINSSNLHGTGCSFAMAITANLALGKSLEDAIKISKNYIYKAIINAPNLGNGKGPIRHNLNRI</sequence>